<feature type="region of interest" description="Disordered" evidence="1">
    <location>
        <begin position="395"/>
        <end position="703"/>
    </location>
</feature>
<dbReference type="OrthoDB" id="1097481at2759"/>
<proteinExistence type="predicted"/>
<dbReference type="InterPro" id="IPR054726">
    <property type="entry name" value="Ubiq_DUF569-assoc"/>
</dbReference>
<feature type="compositionally biased region" description="Polar residues" evidence="1">
    <location>
        <begin position="574"/>
        <end position="586"/>
    </location>
</feature>
<dbReference type="PANTHER" id="PTHR31205:SF40">
    <property type="entry name" value="ACTIN CROSS-LINKING PROTEIN"/>
    <property type="match status" value="1"/>
</dbReference>
<dbReference type="SUPFAM" id="SSF50405">
    <property type="entry name" value="Actin-crosslinking proteins"/>
    <property type="match status" value="2"/>
</dbReference>
<gene>
    <name evidence="4" type="ORF">Bca52824_072561</name>
</gene>
<protein>
    <recommendedName>
        <fullName evidence="6">DUF569 domain-containing protein</fullName>
    </recommendedName>
</protein>
<dbReference type="EMBL" id="JAAMPC010000014">
    <property type="protein sequence ID" value="KAG2265482.1"/>
    <property type="molecule type" value="Genomic_DNA"/>
</dbReference>
<feature type="compositionally biased region" description="Low complexity" evidence="1">
    <location>
        <begin position="510"/>
        <end position="531"/>
    </location>
</feature>
<feature type="region of interest" description="Disordered" evidence="1">
    <location>
        <begin position="349"/>
        <end position="372"/>
    </location>
</feature>
<evidence type="ECO:0008006" key="6">
    <source>
        <dbReference type="Google" id="ProtNLM"/>
    </source>
</evidence>
<dbReference type="AlphaFoldDB" id="A0A8X7Q9V9"/>
<dbReference type="Proteomes" id="UP000886595">
    <property type="component" value="Unassembled WGS sequence"/>
</dbReference>
<feature type="compositionally biased region" description="Polar residues" evidence="1">
    <location>
        <begin position="636"/>
        <end position="646"/>
    </location>
</feature>
<dbReference type="PANTHER" id="PTHR31205">
    <property type="entry name" value="ACTIN CROSS-LINKING PROTEIN (DUF569)"/>
    <property type="match status" value="1"/>
</dbReference>
<reference evidence="4 5" key="1">
    <citation type="submission" date="2020-02" db="EMBL/GenBank/DDBJ databases">
        <authorList>
            <person name="Ma Q."/>
            <person name="Huang Y."/>
            <person name="Song X."/>
            <person name="Pei D."/>
        </authorList>
    </citation>
    <scope>NUCLEOTIDE SEQUENCE [LARGE SCALE GENOMIC DNA]</scope>
    <source>
        <strain evidence="4">Sxm20200214</strain>
        <tissue evidence="4">Leaf</tissue>
    </source>
</reference>
<evidence type="ECO:0000259" key="2">
    <source>
        <dbReference type="Pfam" id="PF04601"/>
    </source>
</evidence>
<feature type="compositionally biased region" description="Basic and acidic residues" evidence="1">
    <location>
        <begin position="424"/>
        <end position="439"/>
    </location>
</feature>
<feature type="compositionally biased region" description="Basic and acidic residues" evidence="1">
    <location>
        <begin position="532"/>
        <end position="554"/>
    </location>
</feature>
<feature type="domain" description="DUF569" evidence="3">
    <location>
        <begin position="844"/>
        <end position="919"/>
    </location>
</feature>
<feature type="compositionally biased region" description="Basic and acidic residues" evidence="1">
    <location>
        <begin position="587"/>
        <end position="602"/>
    </location>
</feature>
<feature type="compositionally biased region" description="Basic residues" evidence="1">
    <location>
        <begin position="563"/>
        <end position="573"/>
    </location>
</feature>
<dbReference type="Pfam" id="PF22932">
    <property type="entry name" value="Ubiq_DUF_assoc"/>
    <property type="match status" value="1"/>
</dbReference>
<keyword evidence="5" id="KW-1185">Reference proteome</keyword>
<feature type="compositionally biased region" description="Basic residues" evidence="1">
    <location>
        <begin position="686"/>
        <end position="703"/>
    </location>
</feature>
<dbReference type="CDD" id="cd23340">
    <property type="entry name" value="beta-trefoil_FSCN_ACP-like"/>
    <property type="match status" value="2"/>
</dbReference>
<evidence type="ECO:0000256" key="1">
    <source>
        <dbReference type="SAM" id="MobiDB-lite"/>
    </source>
</evidence>
<dbReference type="Pfam" id="PF04601">
    <property type="entry name" value="DUF569"/>
    <property type="match status" value="2"/>
</dbReference>
<evidence type="ECO:0000259" key="3">
    <source>
        <dbReference type="Pfam" id="PF22932"/>
    </source>
</evidence>
<feature type="compositionally biased region" description="Low complexity" evidence="1">
    <location>
        <begin position="647"/>
        <end position="658"/>
    </location>
</feature>
<dbReference type="InterPro" id="IPR007679">
    <property type="entry name" value="DUF569"/>
</dbReference>
<accession>A0A8X7Q9V9</accession>
<dbReference type="FunFam" id="2.80.10.50:FF:000067">
    <property type="entry name" value="BnaC05g19630D protein"/>
    <property type="match status" value="2"/>
</dbReference>
<dbReference type="Gene3D" id="2.80.10.50">
    <property type="match status" value="2"/>
</dbReference>
<comment type="caution">
    <text evidence="4">The sequence shown here is derived from an EMBL/GenBank/DDBJ whole genome shotgun (WGS) entry which is preliminary data.</text>
</comment>
<organism evidence="4 5">
    <name type="scientific">Brassica carinata</name>
    <name type="common">Ethiopian mustard</name>
    <name type="synonym">Abyssinian cabbage</name>
    <dbReference type="NCBI Taxonomy" id="52824"/>
    <lineage>
        <taxon>Eukaryota</taxon>
        <taxon>Viridiplantae</taxon>
        <taxon>Streptophyta</taxon>
        <taxon>Embryophyta</taxon>
        <taxon>Tracheophyta</taxon>
        <taxon>Spermatophyta</taxon>
        <taxon>Magnoliopsida</taxon>
        <taxon>eudicotyledons</taxon>
        <taxon>Gunneridae</taxon>
        <taxon>Pentapetalae</taxon>
        <taxon>rosids</taxon>
        <taxon>malvids</taxon>
        <taxon>Brassicales</taxon>
        <taxon>Brassicaceae</taxon>
        <taxon>Brassiceae</taxon>
        <taxon>Brassica</taxon>
    </lineage>
</organism>
<evidence type="ECO:0000313" key="4">
    <source>
        <dbReference type="EMBL" id="KAG2265482.1"/>
    </source>
</evidence>
<dbReference type="InterPro" id="IPR008999">
    <property type="entry name" value="Actin-crosslinking"/>
</dbReference>
<feature type="compositionally biased region" description="Basic and acidic residues" evidence="1">
    <location>
        <begin position="470"/>
        <end position="479"/>
    </location>
</feature>
<feature type="domain" description="DUF569" evidence="2">
    <location>
        <begin position="238"/>
        <end position="378"/>
    </location>
</feature>
<name>A0A8X7Q9V9_BRACI</name>
<evidence type="ECO:0000313" key="5">
    <source>
        <dbReference type="Proteomes" id="UP000886595"/>
    </source>
</evidence>
<feature type="compositionally biased region" description="Basic residues" evidence="1">
    <location>
        <begin position="499"/>
        <end position="509"/>
    </location>
</feature>
<feature type="domain" description="DUF569" evidence="2">
    <location>
        <begin position="1"/>
        <end position="145"/>
    </location>
</feature>
<sequence length="926" mass="104372">MELFTNGNTVKLRSHLDKFLVAESDQKHIRQSRKGGYTRLSVWTVETVVGKPNLIRLKSCHGTYLTASSKPLLLGMAGEKVTQTQSSNNPMDMQTHWEPEGNGVSVKLKSWCGKWMRANGGSPPWRNSATHDEPHTSRTKNWLLWDVIAVDGLDLGNMSDGCESSLSSPVSPSLSRLGFWSAPGSPVSAVRSKKSLGRLTSFGLRAMSPRWSPKLSMTMFKQKEKTWSFNENEAVSAMDIFQKAKAIRIRSSHNKFLAAADDEETVFQKKKGSTKNAQWTVEPVRDSDHVIRLKSCYGKYLTALNERFLLGAKGKRVIQLMPIQLDSSVEWEPVREGSKILLRTRNGKYLRANRGPPPLRKSVTHNKRHSATQESISWEVDIVEILKNPLFTEEEMEFTPPPHRKPSKSPLSVSHSMTPPFLSDMHDTYPDESPSKSDGMESTPSSKKIPRRRKQSSNPFSHSDSDSDESPSKLDERTISYHFNHPLKVEMKSTPSSKKTLHPPPHRKPSSSPHLNTSSSFSDISNSNFDESPSKLDEQTIGYDHIKQPFKAEMKSTPPSSKKTMHVSLHRKQLNSPHSKTPSSLFDKSETDSDESQSKSDEQTTTNYHFNHPLKKEMKSTPPSKKMMHQLPRWKPSNSPHSKTPTSHSDISNSNSDESPSKSDEIGYCNNHPFKTEIKSISSSKKTTHLSPHRKPTSNSHHLKTSSYIFDISDSDSDEFPSKLDEQTVDNHGNNHFKAERKFTLSSKKTLHPPPHKKPLNPYLKSPSFLLDISDSDCDECQSKLDVQTISNHNKKPPMLLKKKLHPPPHRNFSLPVSHSSTRYSLSDISDTDYVESPLQPDGRTIYYRIADERHVEDKSTGGYIFSFKGTTVVELTQMLREETCLEDVVLCTRSPLNGKLLPLRLQLPPNNETLYVVLVPSSGSF</sequence>